<evidence type="ECO:0000313" key="2">
    <source>
        <dbReference type="EMBL" id="AAQ66213.1"/>
    </source>
</evidence>
<name>Q7MVG2_PORGI</name>
<evidence type="ECO:0008006" key="4">
    <source>
        <dbReference type="Google" id="ProtNLM"/>
    </source>
</evidence>
<dbReference type="Pfam" id="PF18939">
    <property type="entry name" value="DUF5686"/>
    <property type="match status" value="1"/>
</dbReference>
<organism evidence="2 3">
    <name type="scientific">Porphyromonas gingivalis (strain ATCC BAA-308 / W83)</name>
    <dbReference type="NCBI Taxonomy" id="242619"/>
    <lineage>
        <taxon>Bacteria</taxon>
        <taxon>Pseudomonadati</taxon>
        <taxon>Bacteroidota</taxon>
        <taxon>Bacteroidia</taxon>
        <taxon>Bacteroidales</taxon>
        <taxon>Porphyromonadaceae</taxon>
        <taxon>Porphyromonas</taxon>
    </lineage>
</organism>
<proteinExistence type="predicted"/>
<dbReference type="SUPFAM" id="SSF49464">
    <property type="entry name" value="Carboxypeptidase regulatory domain-like"/>
    <property type="match status" value="1"/>
</dbReference>
<dbReference type="Gene3D" id="2.60.40.1120">
    <property type="entry name" value="Carboxypeptidase-like, regulatory domain"/>
    <property type="match status" value="1"/>
</dbReference>
<keyword evidence="1" id="KW-1133">Transmembrane helix</keyword>
<keyword evidence="1" id="KW-0472">Membrane</keyword>
<dbReference type="InterPro" id="IPR043741">
    <property type="entry name" value="DUF5686"/>
</dbReference>
<dbReference type="HOGENOM" id="CLU_015931_0_0_10"/>
<dbReference type="InterPro" id="IPR008969">
    <property type="entry name" value="CarboxyPept-like_regulatory"/>
</dbReference>
<dbReference type="eggNOG" id="COG1470">
    <property type="taxonomic scope" value="Bacteria"/>
</dbReference>
<dbReference type="KEGG" id="pgi:PG_1102"/>
<sequence>MGYDPHVREWKLPLNGKARGKSIEVSFPYFYRADQSLKRRRIPMPHHLLSLTSLLRCRLHHFFLYIIIIVSAGYSATAQTVIKGLVLAADNEAPVSYASIYVAETKSGVVADESGRFILRLHPGRYRLAIRSMGYTPLETELLVGEKSEEKTFRLSSVIYDLKEVEVIGKRPKEDPAYPIMRELIARTPVYEHMVKSYQAKVYTKGSMRLDKLPFWLRYKKADGISAKDLEKKRFVIESQASLEFRHPNKYNKQVRAMRSSIPDDLKSDTTDYMQIISTNIYAKEFSLDGIVNMASPIRTGVLESYTYKLEGTSREKERKVYHISFKGRRDAMRGELWVIDSIWCLQALKLEIKAYDMIRYKVDISLNPLEKDVYLPTTYAIGMEMQSMGLKLEYQYFSSLVYDSLEIDRKLLSTARRAEGLRFRTNREVNRHLRMLESRLDTLGYHLPDKYMLPDTELQAKVRFDSLAFDRDSSYWDAVVTAPLTDEEAQSYANRDSLMQAFEKKRRFGGGREGERTGRTSILGAILGGHDYKMGEGTTLGFNGLIRGSLYDYRYTDGFWLGQSFFFRQKFSKGVDLTLRPILYYTTHRRKLYWDVRADFRYAPLSGGLLSLSAGRQSADLTGPFANTDWRIQTFLTTLVDGRGHLMLYDKKYLRLSNQIDLLPGLQLFLFAEGRHSSPLAENRVWGIFKKPIKNKLIGGIASSPDSLLYSMPDHRSLTVGGSIRYNPAPYYRLDKDGRKRYDGVGTRAPLFGLTYRQAIPLGREHDSDYIYLSGSVRQNLRLNPLHSLYYHFTVGSYFRRHTVHLDEQRYLKADNALFQIGGTLHDSFQTLPPYSYTDQNFLILQTRWSFPSLITNPLGILFASFQSNLHLNTYWGCHKDRMPFFEIGYSRGTIAQIGIFCGAYNFHKDYGLMLRYTINFPTL</sequence>
<gene>
    <name evidence="2" type="ordered locus">PG_1102</name>
</gene>
<dbReference type="STRING" id="242619.PG_1102"/>
<dbReference type="Proteomes" id="UP000000588">
    <property type="component" value="Chromosome"/>
</dbReference>
<dbReference type="EMBL" id="AE015924">
    <property type="protein sequence ID" value="AAQ66213.1"/>
    <property type="molecule type" value="Genomic_DNA"/>
</dbReference>
<dbReference type="EnsemblBacteria" id="AAQ66213">
    <property type="protein sequence ID" value="AAQ66213"/>
    <property type="gene ID" value="PG_1102"/>
</dbReference>
<keyword evidence="1" id="KW-0812">Transmembrane</keyword>
<evidence type="ECO:0000313" key="3">
    <source>
        <dbReference type="Proteomes" id="UP000000588"/>
    </source>
</evidence>
<evidence type="ECO:0000256" key="1">
    <source>
        <dbReference type="SAM" id="Phobius"/>
    </source>
</evidence>
<keyword evidence="3" id="KW-1185">Reference proteome</keyword>
<dbReference type="Pfam" id="PF13715">
    <property type="entry name" value="CarbopepD_reg_2"/>
    <property type="match status" value="1"/>
</dbReference>
<protein>
    <recommendedName>
        <fullName evidence="4">Carboxypeptidase-like regulatory domain-containing protein</fullName>
    </recommendedName>
</protein>
<dbReference type="AlphaFoldDB" id="Q7MVG2"/>
<reference evidence="2 3" key="1">
    <citation type="journal article" date="2003" name="J. Bacteriol.">
        <title>Complete genome sequence of the oral pathogenic bacterium Porphyromonas gingivalis strain W83.</title>
        <authorList>
            <person name="Nelson K."/>
            <person name="Fleishmann R."/>
            <person name="DeBoy R."/>
            <person name="Paulsen I."/>
            <person name="Fouts D."/>
            <person name="Eisen J."/>
            <person name="Daugherty S."/>
            <person name="Dodson R."/>
            <person name="Durkin A."/>
            <person name="Gwinn M."/>
            <person name="Haft D."/>
            <person name="Kolonay J."/>
            <person name="Nelson W."/>
            <person name="White O."/>
            <person name="Mason T."/>
            <person name="Tallon L."/>
            <person name="Gray J."/>
            <person name="Granger D."/>
            <person name="Tettelin H."/>
            <person name="Dong H."/>
            <person name="Galvin J."/>
            <person name="Duncan M."/>
            <person name="Dewhirst F."/>
            <person name="Fraser C."/>
        </authorList>
    </citation>
    <scope>NUCLEOTIDE SEQUENCE [LARGE SCALE GENOMIC DNA]</scope>
    <source>
        <strain evidence="3">ATCC BAA-308 / W83</strain>
    </source>
</reference>
<accession>Q7MVG2</accession>
<feature type="transmembrane region" description="Helical" evidence="1">
    <location>
        <begin position="62"/>
        <end position="82"/>
    </location>
</feature>